<accession>A0ABU2QBS5</accession>
<dbReference type="Gene3D" id="3.40.50.620">
    <property type="entry name" value="HUPs"/>
    <property type="match status" value="1"/>
</dbReference>
<dbReference type="Proteomes" id="UP001180503">
    <property type="component" value="Unassembled WGS sequence"/>
</dbReference>
<dbReference type="SUPFAM" id="SSF52402">
    <property type="entry name" value="Adenine nucleotide alpha hydrolases-like"/>
    <property type="match status" value="1"/>
</dbReference>
<organism evidence="1 2">
    <name type="scientific">Streptomyces edwardsiae</name>
    <dbReference type="NCBI Taxonomy" id="3075527"/>
    <lineage>
        <taxon>Bacteria</taxon>
        <taxon>Bacillati</taxon>
        <taxon>Actinomycetota</taxon>
        <taxon>Actinomycetes</taxon>
        <taxon>Kitasatosporales</taxon>
        <taxon>Streptomycetaceae</taxon>
        <taxon>Streptomyces</taxon>
    </lineage>
</organism>
<evidence type="ECO:0000313" key="2">
    <source>
        <dbReference type="Proteomes" id="UP001180503"/>
    </source>
</evidence>
<dbReference type="EMBL" id="JAVRFB010000003">
    <property type="protein sequence ID" value="MDT0401491.1"/>
    <property type="molecule type" value="Genomic_DNA"/>
</dbReference>
<gene>
    <name evidence="1" type="ORF">RM528_06445</name>
</gene>
<proteinExistence type="predicted"/>
<dbReference type="RefSeq" id="WP_199809057.1">
    <property type="nucleotide sequence ID" value="NZ_JAVRFB010000003.1"/>
</dbReference>
<evidence type="ECO:0008006" key="3">
    <source>
        <dbReference type="Google" id="ProtNLM"/>
    </source>
</evidence>
<reference evidence="2" key="1">
    <citation type="submission" date="2023-07" db="EMBL/GenBank/DDBJ databases">
        <title>30 novel species of actinomycetes from the DSMZ collection.</title>
        <authorList>
            <person name="Nouioui I."/>
        </authorList>
    </citation>
    <scope>NUCLEOTIDE SEQUENCE [LARGE SCALE GENOMIC DNA]</scope>
    <source>
        <strain evidence="2">DSM 41635</strain>
    </source>
</reference>
<dbReference type="InterPro" id="IPR014729">
    <property type="entry name" value="Rossmann-like_a/b/a_fold"/>
</dbReference>
<sequence length="56" mass="5906">MVEGRPSGALLTAASGAELPVVGHRLTDRPRIVRTGPVPHAVLRRTACPVAVVPHY</sequence>
<name>A0ABU2QBS5_9ACTN</name>
<evidence type="ECO:0000313" key="1">
    <source>
        <dbReference type="EMBL" id="MDT0401491.1"/>
    </source>
</evidence>
<protein>
    <recommendedName>
        <fullName evidence="3">UspA domain-containing protein</fullName>
    </recommendedName>
</protein>
<comment type="caution">
    <text evidence="1">The sequence shown here is derived from an EMBL/GenBank/DDBJ whole genome shotgun (WGS) entry which is preliminary data.</text>
</comment>